<evidence type="ECO:0000313" key="1">
    <source>
        <dbReference type="EMBL" id="KRM36631.1"/>
    </source>
</evidence>
<proteinExistence type="predicted"/>
<dbReference type="Gene3D" id="3.30.1820.10">
    <property type="entry name" value="Lp2179-like"/>
    <property type="match status" value="1"/>
</dbReference>
<dbReference type="STRING" id="1423734.FC83_GL002505"/>
<comment type="caution">
    <text evidence="1">The sequence shown here is derived from an EMBL/GenBank/DDBJ whole genome shotgun (WGS) entry which is preliminary data.</text>
</comment>
<dbReference type="EMBL" id="AZGA01000002">
    <property type="protein sequence ID" value="KRM36631.1"/>
    <property type="molecule type" value="Genomic_DNA"/>
</dbReference>
<dbReference type="SUPFAM" id="SSF160800">
    <property type="entry name" value="Lp2179-like"/>
    <property type="match status" value="1"/>
</dbReference>
<evidence type="ECO:0008006" key="3">
    <source>
        <dbReference type="Google" id="ProtNLM"/>
    </source>
</evidence>
<gene>
    <name evidence="1" type="ORF">FC83_GL002505</name>
</gene>
<name>X0PDJ1_9LACO</name>
<accession>X0PDJ1</accession>
<dbReference type="AlphaFoldDB" id="X0PDJ1"/>
<evidence type="ECO:0000313" key="2">
    <source>
        <dbReference type="Proteomes" id="UP000051236"/>
    </source>
</evidence>
<dbReference type="RefSeq" id="WP_035451586.1">
    <property type="nucleotide sequence ID" value="NZ_AZGA01000002.1"/>
</dbReference>
<reference evidence="1 2" key="1">
    <citation type="journal article" date="2015" name="Genome Announc.">
        <title>Expanding the biotechnology potential of lactobacilli through comparative genomics of 213 strains and associated genera.</title>
        <authorList>
            <person name="Sun Z."/>
            <person name="Harris H.M."/>
            <person name="McCann A."/>
            <person name="Guo C."/>
            <person name="Argimon S."/>
            <person name="Zhang W."/>
            <person name="Yang X."/>
            <person name="Jeffery I.B."/>
            <person name="Cooney J.C."/>
            <person name="Kagawa T.F."/>
            <person name="Liu W."/>
            <person name="Song Y."/>
            <person name="Salvetti E."/>
            <person name="Wrobel A."/>
            <person name="Rasinkangas P."/>
            <person name="Parkhill J."/>
            <person name="Rea M.C."/>
            <person name="O'Sullivan O."/>
            <person name="Ritari J."/>
            <person name="Douillard F.P."/>
            <person name="Paul Ross R."/>
            <person name="Yang R."/>
            <person name="Briner A.E."/>
            <person name="Felis G.E."/>
            <person name="de Vos W.M."/>
            <person name="Barrangou R."/>
            <person name="Klaenhammer T.R."/>
            <person name="Caufield P.W."/>
            <person name="Cui Y."/>
            <person name="Zhang H."/>
            <person name="O'Toole P.W."/>
        </authorList>
    </citation>
    <scope>NUCLEOTIDE SEQUENCE [LARGE SCALE GENOMIC DNA]</scope>
    <source>
        <strain evidence="1 2">DSM 18527</strain>
    </source>
</reference>
<dbReference type="InterPro" id="IPR014965">
    <property type="entry name" value="Amino_acid_metab_prot_put"/>
</dbReference>
<dbReference type="Pfam" id="PF08866">
    <property type="entry name" value="DUF1831"/>
    <property type="match status" value="1"/>
</dbReference>
<dbReference type="PATRIC" id="fig|1423734.3.peg.2541"/>
<keyword evidence="2" id="KW-1185">Reference proteome</keyword>
<sequence length="114" mass="12733">MALTTTASVLGAPKNYVLSPEVKRYTLRDVGFRETRNGNFQLDQPLNGESPYAAGFKLKMTVAKDLQKFKMSVTDDSGLHPLNIFKAPDKTGAIIEQFNFVIQNLIDRQVIAEK</sequence>
<dbReference type="OrthoDB" id="2166222at2"/>
<organism evidence="1 2">
    <name type="scientific">Agrilactobacillus composti DSM 18527 = JCM 14202</name>
    <dbReference type="NCBI Taxonomy" id="1423734"/>
    <lineage>
        <taxon>Bacteria</taxon>
        <taxon>Bacillati</taxon>
        <taxon>Bacillota</taxon>
        <taxon>Bacilli</taxon>
        <taxon>Lactobacillales</taxon>
        <taxon>Lactobacillaceae</taxon>
        <taxon>Agrilactobacillus</taxon>
    </lineage>
</organism>
<dbReference type="eggNOG" id="ENOG5032U9W">
    <property type="taxonomic scope" value="Bacteria"/>
</dbReference>
<dbReference type="InterPro" id="IPR035942">
    <property type="entry name" value="Lp2179-like_sf"/>
</dbReference>
<dbReference type="Proteomes" id="UP000051236">
    <property type="component" value="Unassembled WGS sequence"/>
</dbReference>
<protein>
    <recommendedName>
        <fullName evidence="3">Cysteine desulfurase</fullName>
    </recommendedName>
</protein>